<dbReference type="RefSeq" id="WP_210809461.1">
    <property type="nucleotide sequence ID" value="NZ_JAGQDG010000004.1"/>
</dbReference>
<keyword evidence="1" id="KW-0805">Transcription regulation</keyword>
<evidence type="ECO:0000256" key="3">
    <source>
        <dbReference type="ARBA" id="ARBA00023163"/>
    </source>
</evidence>
<dbReference type="Pfam" id="PF00392">
    <property type="entry name" value="GntR"/>
    <property type="match status" value="1"/>
</dbReference>
<protein>
    <submittedName>
        <fullName evidence="5">GntR family transcriptional regulator</fullName>
    </submittedName>
</protein>
<dbReference type="PANTHER" id="PTHR38445">
    <property type="entry name" value="HTH-TYPE TRANSCRIPTIONAL REPRESSOR YTRA"/>
    <property type="match status" value="1"/>
</dbReference>
<dbReference type="CDD" id="cd07377">
    <property type="entry name" value="WHTH_GntR"/>
    <property type="match status" value="1"/>
</dbReference>
<accession>A0ABS5DYC8</accession>
<dbReference type="Gene3D" id="1.10.10.10">
    <property type="entry name" value="Winged helix-like DNA-binding domain superfamily/Winged helix DNA-binding domain"/>
    <property type="match status" value="1"/>
</dbReference>
<dbReference type="SUPFAM" id="SSF46785">
    <property type="entry name" value="Winged helix' DNA-binding domain"/>
    <property type="match status" value="1"/>
</dbReference>
<comment type="caution">
    <text evidence="5">The sequence shown here is derived from an EMBL/GenBank/DDBJ whole genome shotgun (WGS) entry which is preliminary data.</text>
</comment>
<name>A0ABS5DYC8_9BURK</name>
<proteinExistence type="predicted"/>
<evidence type="ECO:0000313" key="6">
    <source>
        <dbReference type="Proteomes" id="UP000672097"/>
    </source>
</evidence>
<dbReference type="InterPro" id="IPR000524">
    <property type="entry name" value="Tscrpt_reg_HTH_GntR"/>
</dbReference>
<dbReference type="PANTHER" id="PTHR38445:SF10">
    <property type="entry name" value="GNTR-FAMILY TRANSCRIPTIONAL REGULATOR"/>
    <property type="match status" value="1"/>
</dbReference>
<dbReference type="InterPro" id="IPR036390">
    <property type="entry name" value="WH_DNA-bd_sf"/>
</dbReference>
<gene>
    <name evidence="5" type="ORF">KAK11_12495</name>
</gene>
<keyword evidence="2" id="KW-0238">DNA-binding</keyword>
<dbReference type="SMART" id="SM00345">
    <property type="entry name" value="HTH_GNTR"/>
    <property type="match status" value="1"/>
</dbReference>
<sequence length="122" mass="14214">MRHPVNDWDNRQAIYRQLADRLASQLLDGDPPEGQAMPSVRTLASHYLLNPLTVGRALQALDDDGLLENRRGLGLFVRPGARERLRQIERERFMQREWPQLRQRLKQLGLSPAQLDWETPHD</sequence>
<dbReference type="Proteomes" id="UP000672097">
    <property type="component" value="Unassembled WGS sequence"/>
</dbReference>
<organism evidence="5 6">
    <name type="scientific">Ideonella paludis</name>
    <dbReference type="NCBI Taxonomy" id="1233411"/>
    <lineage>
        <taxon>Bacteria</taxon>
        <taxon>Pseudomonadati</taxon>
        <taxon>Pseudomonadota</taxon>
        <taxon>Betaproteobacteria</taxon>
        <taxon>Burkholderiales</taxon>
        <taxon>Sphaerotilaceae</taxon>
        <taxon>Ideonella</taxon>
    </lineage>
</organism>
<evidence type="ECO:0000256" key="1">
    <source>
        <dbReference type="ARBA" id="ARBA00023015"/>
    </source>
</evidence>
<dbReference type="EMBL" id="JAGQDG010000004">
    <property type="protein sequence ID" value="MBQ0936150.1"/>
    <property type="molecule type" value="Genomic_DNA"/>
</dbReference>
<dbReference type="Gene3D" id="6.10.250.1220">
    <property type="match status" value="1"/>
</dbReference>
<dbReference type="InterPro" id="IPR036388">
    <property type="entry name" value="WH-like_DNA-bd_sf"/>
</dbReference>
<evidence type="ECO:0000256" key="2">
    <source>
        <dbReference type="ARBA" id="ARBA00023125"/>
    </source>
</evidence>
<feature type="domain" description="HTH gntR-type" evidence="4">
    <location>
        <begin position="12"/>
        <end position="80"/>
    </location>
</feature>
<evidence type="ECO:0000313" key="5">
    <source>
        <dbReference type="EMBL" id="MBQ0936150.1"/>
    </source>
</evidence>
<keyword evidence="6" id="KW-1185">Reference proteome</keyword>
<dbReference type="PROSITE" id="PS50949">
    <property type="entry name" value="HTH_GNTR"/>
    <property type="match status" value="1"/>
</dbReference>
<evidence type="ECO:0000259" key="4">
    <source>
        <dbReference type="PROSITE" id="PS50949"/>
    </source>
</evidence>
<reference evidence="5 6" key="1">
    <citation type="submission" date="2021-04" db="EMBL/GenBank/DDBJ databases">
        <title>The genome sequence of type strain Ideonella paludis KCTC 32238.</title>
        <authorList>
            <person name="Liu Y."/>
        </authorList>
    </citation>
    <scope>NUCLEOTIDE SEQUENCE [LARGE SCALE GENOMIC DNA]</scope>
    <source>
        <strain evidence="5 6">KCTC 32238</strain>
    </source>
</reference>
<keyword evidence="3" id="KW-0804">Transcription</keyword>